<gene>
    <name evidence="1" type="ORF">RPERSI_LOCUS24794</name>
</gene>
<proteinExistence type="predicted"/>
<sequence>LIKQYCLLRTKKAKLVVNSFQESSANKKLKESNNLFEDILTNNDLVESNKNTDYCKSSNEDTDYCENSNKYDNLKEVFINNNNLDSDNNFKDSINDFENNSNNILTDNDNNLSTQKIVDRPVLFELFDSKYDLYFANFTKQTSFL</sequence>
<reference evidence="1" key="1">
    <citation type="submission" date="2021-06" db="EMBL/GenBank/DDBJ databases">
        <authorList>
            <person name="Kallberg Y."/>
            <person name="Tangrot J."/>
            <person name="Rosling A."/>
        </authorList>
    </citation>
    <scope>NUCLEOTIDE SEQUENCE</scope>
    <source>
        <strain evidence="1">MA461A</strain>
    </source>
</reference>
<protein>
    <submittedName>
        <fullName evidence="1">33917_t:CDS:1</fullName>
    </submittedName>
</protein>
<name>A0ACA9RYH3_9GLOM</name>
<dbReference type="Proteomes" id="UP000789920">
    <property type="component" value="Unassembled WGS sequence"/>
</dbReference>
<feature type="non-terminal residue" evidence="1">
    <location>
        <position position="1"/>
    </location>
</feature>
<comment type="caution">
    <text evidence="1">The sequence shown here is derived from an EMBL/GenBank/DDBJ whole genome shotgun (WGS) entry which is preliminary data.</text>
</comment>
<evidence type="ECO:0000313" key="2">
    <source>
        <dbReference type="Proteomes" id="UP000789920"/>
    </source>
</evidence>
<accession>A0ACA9RYH3</accession>
<organism evidence="1 2">
    <name type="scientific">Racocetra persica</name>
    <dbReference type="NCBI Taxonomy" id="160502"/>
    <lineage>
        <taxon>Eukaryota</taxon>
        <taxon>Fungi</taxon>
        <taxon>Fungi incertae sedis</taxon>
        <taxon>Mucoromycota</taxon>
        <taxon>Glomeromycotina</taxon>
        <taxon>Glomeromycetes</taxon>
        <taxon>Diversisporales</taxon>
        <taxon>Gigasporaceae</taxon>
        <taxon>Racocetra</taxon>
    </lineage>
</organism>
<evidence type="ECO:0000313" key="1">
    <source>
        <dbReference type="EMBL" id="CAG8817881.1"/>
    </source>
</evidence>
<dbReference type="EMBL" id="CAJVQC010080296">
    <property type="protein sequence ID" value="CAG8817881.1"/>
    <property type="molecule type" value="Genomic_DNA"/>
</dbReference>
<keyword evidence="2" id="KW-1185">Reference proteome</keyword>